<feature type="domain" description="Formyl transferase N-terminal" evidence="5">
    <location>
        <begin position="10"/>
        <end position="184"/>
    </location>
</feature>
<dbReference type="EMBL" id="MNVO01000046">
    <property type="protein sequence ID" value="OIO32221.1"/>
    <property type="molecule type" value="Genomic_DNA"/>
</dbReference>
<dbReference type="InterPro" id="IPR036477">
    <property type="entry name" value="Formyl_transf_N_sf"/>
</dbReference>
<keyword evidence="3 7" id="KW-0808">Transferase</keyword>
<dbReference type="InterPro" id="IPR005794">
    <property type="entry name" value="Fmt"/>
</dbReference>
<evidence type="ECO:0000256" key="1">
    <source>
        <dbReference type="ARBA" id="ARBA00010699"/>
    </source>
</evidence>
<dbReference type="PANTHER" id="PTHR11138:SF5">
    <property type="entry name" value="METHIONYL-TRNA FORMYLTRANSFERASE, MITOCHONDRIAL"/>
    <property type="match status" value="1"/>
</dbReference>
<evidence type="ECO:0000256" key="3">
    <source>
        <dbReference type="ARBA" id="ARBA00022679"/>
    </source>
</evidence>
<dbReference type="Pfam" id="PF02911">
    <property type="entry name" value="Formyl_trans_C"/>
    <property type="match status" value="1"/>
</dbReference>
<keyword evidence="4" id="KW-0648">Protein biosynthesis</keyword>
<dbReference type="EC" id="2.1.2.9" evidence="2"/>
<dbReference type="PANTHER" id="PTHR11138">
    <property type="entry name" value="METHIONYL-TRNA FORMYLTRANSFERASE"/>
    <property type="match status" value="1"/>
</dbReference>
<evidence type="ECO:0000256" key="4">
    <source>
        <dbReference type="ARBA" id="ARBA00022917"/>
    </source>
</evidence>
<dbReference type="InterPro" id="IPR005793">
    <property type="entry name" value="Formyl_trans_C"/>
</dbReference>
<dbReference type="AlphaFoldDB" id="A0A1J4VBW8"/>
<dbReference type="InterPro" id="IPR002376">
    <property type="entry name" value="Formyl_transf_N"/>
</dbReference>
<dbReference type="GO" id="GO:0004479">
    <property type="term" value="F:methionyl-tRNA formyltransferase activity"/>
    <property type="evidence" value="ECO:0007669"/>
    <property type="project" value="UniProtKB-EC"/>
</dbReference>
<dbReference type="CDD" id="cd08646">
    <property type="entry name" value="FMT_core_Met-tRNA-FMT_N"/>
    <property type="match status" value="1"/>
</dbReference>
<dbReference type="STRING" id="1805282.AUJ44_03025"/>
<dbReference type="Proteomes" id="UP000183206">
    <property type="component" value="Unassembled WGS sequence"/>
</dbReference>
<protein>
    <recommendedName>
        <fullName evidence="2">methionyl-tRNA formyltransferase</fullName>
        <ecNumber evidence="2">2.1.2.9</ecNumber>
    </recommendedName>
</protein>
<sequence length="288" mass="32130">MNQTNGNSTIAFFGTPQFATVVLDELKAAGILPSLIITRPDRPKGRNLVMTSPEVAVWAWENGIEYVQPEKLDRNFIAGLRPRNFDLFLIVAYGKIVPKEIIDMPAHGTLNVHPSLLPRLRGASPIESAILLENKTGTTIMHIDEEMDHGPIVAQKKVVVPEWPPRASELEAILADESGKLLAKTIPAWIAGKITPRAQEHAKATYCKKIVKEDGLIDLSDDPEKNYRKIRAFDKWPRAHFFTERHGKKIRVTITDAILADGTLVVKRVIPEGKREMSYDDFLIGTSA</sequence>
<evidence type="ECO:0000313" key="7">
    <source>
        <dbReference type="EMBL" id="OIO32221.1"/>
    </source>
</evidence>
<dbReference type="SUPFAM" id="SSF53328">
    <property type="entry name" value="Formyltransferase"/>
    <property type="match status" value="1"/>
</dbReference>
<evidence type="ECO:0000256" key="2">
    <source>
        <dbReference type="ARBA" id="ARBA00012261"/>
    </source>
</evidence>
<name>A0A1J4VBW8_9BACT</name>
<comment type="caution">
    <text evidence="7">The sequence shown here is derived from an EMBL/GenBank/DDBJ whole genome shotgun (WGS) entry which is preliminary data.</text>
</comment>
<dbReference type="InterPro" id="IPR041711">
    <property type="entry name" value="Met-tRNA-FMT_N"/>
</dbReference>
<dbReference type="InterPro" id="IPR044135">
    <property type="entry name" value="Met-tRNA-FMT_C"/>
</dbReference>
<proteinExistence type="inferred from homology"/>
<evidence type="ECO:0000259" key="6">
    <source>
        <dbReference type="Pfam" id="PF02911"/>
    </source>
</evidence>
<dbReference type="CDD" id="cd08704">
    <property type="entry name" value="Met_tRNA_FMT_C"/>
    <property type="match status" value="1"/>
</dbReference>
<dbReference type="InterPro" id="IPR011034">
    <property type="entry name" value="Formyl_transferase-like_C_sf"/>
</dbReference>
<accession>A0A1J4VBW8</accession>
<dbReference type="Pfam" id="PF00551">
    <property type="entry name" value="Formyl_trans_N"/>
    <property type="match status" value="1"/>
</dbReference>
<dbReference type="SUPFAM" id="SSF50486">
    <property type="entry name" value="FMT C-terminal domain-like"/>
    <property type="match status" value="1"/>
</dbReference>
<reference evidence="7 8" key="1">
    <citation type="journal article" date="2016" name="Environ. Microbiol.">
        <title>Genomic resolution of a cold subsurface aquifer community provides metabolic insights for novel microbes adapted to high CO concentrations.</title>
        <authorList>
            <person name="Probst A.J."/>
            <person name="Castelle C.J."/>
            <person name="Singh A."/>
            <person name="Brown C.T."/>
            <person name="Anantharaman K."/>
            <person name="Sharon I."/>
            <person name="Hug L.A."/>
            <person name="Burstein D."/>
            <person name="Emerson J.B."/>
            <person name="Thomas B.C."/>
            <person name="Banfield J.F."/>
        </authorList>
    </citation>
    <scope>NUCLEOTIDE SEQUENCE [LARGE SCALE GENOMIC DNA]</scope>
    <source>
        <strain evidence="7">CG1_02_47_685</strain>
    </source>
</reference>
<comment type="similarity">
    <text evidence="1">Belongs to the Fmt family.</text>
</comment>
<dbReference type="GO" id="GO:0005829">
    <property type="term" value="C:cytosol"/>
    <property type="evidence" value="ECO:0007669"/>
    <property type="project" value="TreeGrafter"/>
</dbReference>
<evidence type="ECO:0000259" key="5">
    <source>
        <dbReference type="Pfam" id="PF00551"/>
    </source>
</evidence>
<organism evidence="7 8">
    <name type="scientific">Candidatus Nomurabacteria bacterium CG1_02_47_685</name>
    <dbReference type="NCBI Taxonomy" id="1805282"/>
    <lineage>
        <taxon>Bacteria</taxon>
        <taxon>Candidatus Nomuraibacteriota</taxon>
    </lineage>
</organism>
<dbReference type="Gene3D" id="3.40.50.12230">
    <property type="match status" value="1"/>
</dbReference>
<evidence type="ECO:0000313" key="8">
    <source>
        <dbReference type="Proteomes" id="UP000183206"/>
    </source>
</evidence>
<gene>
    <name evidence="7" type="ORF">AUJ44_03025</name>
</gene>
<dbReference type="NCBIfam" id="TIGR00460">
    <property type="entry name" value="fmt"/>
    <property type="match status" value="1"/>
</dbReference>
<feature type="domain" description="Formyl transferase C-terminal" evidence="6">
    <location>
        <begin position="209"/>
        <end position="253"/>
    </location>
</feature>